<dbReference type="Pfam" id="PF01498">
    <property type="entry name" value="HTH_Tnp_Tc3_2"/>
    <property type="match status" value="1"/>
</dbReference>
<evidence type="ECO:0000313" key="4">
    <source>
        <dbReference type="RefSeq" id="XP_015177518.1"/>
    </source>
</evidence>
<dbReference type="InterPro" id="IPR036397">
    <property type="entry name" value="RNaseH_sf"/>
</dbReference>
<comment type="subcellular location">
    <subcellularLocation>
        <location evidence="1">Nucleus</location>
    </subcellularLocation>
</comment>
<keyword evidence="3" id="KW-1185">Reference proteome</keyword>
<dbReference type="Proteomes" id="UP000694924">
    <property type="component" value="Unplaced"/>
</dbReference>
<gene>
    <name evidence="4" type="primary">LOC107066957</name>
</gene>
<dbReference type="SUPFAM" id="SSF46689">
    <property type="entry name" value="Homeodomain-like"/>
    <property type="match status" value="1"/>
</dbReference>
<protein>
    <submittedName>
        <fullName evidence="4">Transposable element Tc1 transposase</fullName>
    </submittedName>
</protein>
<dbReference type="Gene3D" id="3.30.420.10">
    <property type="entry name" value="Ribonuclease H-like superfamily/Ribonuclease H"/>
    <property type="match status" value="1"/>
</dbReference>
<organism evidence="3 4">
    <name type="scientific">Polistes dominula</name>
    <name type="common">European paper wasp</name>
    <name type="synonym">Vespa dominula</name>
    <dbReference type="NCBI Taxonomy" id="743375"/>
    <lineage>
        <taxon>Eukaryota</taxon>
        <taxon>Metazoa</taxon>
        <taxon>Ecdysozoa</taxon>
        <taxon>Arthropoda</taxon>
        <taxon>Hexapoda</taxon>
        <taxon>Insecta</taxon>
        <taxon>Pterygota</taxon>
        <taxon>Neoptera</taxon>
        <taxon>Endopterygota</taxon>
        <taxon>Hymenoptera</taxon>
        <taxon>Apocrita</taxon>
        <taxon>Aculeata</taxon>
        <taxon>Vespoidea</taxon>
        <taxon>Vespidae</taxon>
        <taxon>Polistinae</taxon>
        <taxon>Polistini</taxon>
        <taxon>Polistes</taxon>
    </lineage>
</organism>
<evidence type="ECO:0000256" key="1">
    <source>
        <dbReference type="ARBA" id="ARBA00004123"/>
    </source>
</evidence>
<dbReference type="InterPro" id="IPR036388">
    <property type="entry name" value="WH-like_DNA-bd_sf"/>
</dbReference>
<accession>A0ABM1IBD1</accession>
<dbReference type="PANTHER" id="PTHR23022:SF134">
    <property type="entry name" value="TRANSPOSABLE ELEMENT TC1 TRANSPOSASE"/>
    <property type="match status" value="1"/>
</dbReference>
<dbReference type="GeneID" id="107066957"/>
<dbReference type="PANTHER" id="PTHR23022">
    <property type="entry name" value="TRANSPOSABLE ELEMENT-RELATED"/>
    <property type="match status" value="1"/>
</dbReference>
<evidence type="ECO:0000259" key="2">
    <source>
        <dbReference type="Pfam" id="PF01498"/>
    </source>
</evidence>
<dbReference type="RefSeq" id="XP_015177518.1">
    <property type="nucleotide sequence ID" value="XM_015322032.1"/>
</dbReference>
<feature type="domain" description="Transposase Tc1-like" evidence="2">
    <location>
        <begin position="71"/>
        <end position="139"/>
    </location>
</feature>
<dbReference type="Gene3D" id="1.10.10.10">
    <property type="entry name" value="Winged helix-like DNA-binding domain superfamily/Winged helix DNA-binding domain"/>
    <property type="match status" value="1"/>
</dbReference>
<dbReference type="InterPro" id="IPR052338">
    <property type="entry name" value="Transposase_5"/>
</dbReference>
<name>A0ABM1IBD1_POLDO</name>
<dbReference type="InterPro" id="IPR009057">
    <property type="entry name" value="Homeodomain-like_sf"/>
</dbReference>
<dbReference type="Pfam" id="PF13551">
    <property type="entry name" value="HTH_29"/>
    <property type="match status" value="1"/>
</dbReference>
<sequence>MPKCTFLNIRKLIIKLHDEGKVSREISTILAIRKSTVNNIIIKFKTTGTLEAKRNPGRPRKTTNRVDRVIKRKAISDVKKNAAINARELREENLADISQSTVSRRLTEVGLFRRVFVKIPLISKKNKKDRLEFAKRHQHWTIEDWKKVLFLDETKINVFGNDGRRYVRRPKGTRYDSRHQIHTVKHGKSSIILWGPFSWKGVSPIFKIEDTMDSIKYRDIILDVILPYACQNVPRG</sequence>
<reference evidence="4" key="1">
    <citation type="submission" date="2025-08" db="UniProtKB">
        <authorList>
            <consortium name="RefSeq"/>
        </authorList>
    </citation>
    <scope>IDENTIFICATION</scope>
    <source>
        <tissue evidence="4">Whole body</tissue>
    </source>
</reference>
<dbReference type="InterPro" id="IPR002492">
    <property type="entry name" value="Transposase_Tc1-like"/>
</dbReference>
<proteinExistence type="predicted"/>
<evidence type="ECO:0000313" key="3">
    <source>
        <dbReference type="Proteomes" id="UP000694924"/>
    </source>
</evidence>